<reference evidence="1 2" key="1">
    <citation type="submission" date="2024-02" db="EMBL/GenBank/DDBJ databases">
        <authorList>
            <person name="Chen Y."/>
            <person name="Shah S."/>
            <person name="Dougan E. K."/>
            <person name="Thang M."/>
            <person name="Chan C."/>
        </authorList>
    </citation>
    <scope>NUCLEOTIDE SEQUENCE [LARGE SCALE GENOMIC DNA]</scope>
</reference>
<comment type="caution">
    <text evidence="1">The sequence shown here is derived from an EMBL/GenBank/DDBJ whole genome shotgun (WGS) entry which is preliminary data.</text>
</comment>
<name>A0ABP0KLD3_9DINO</name>
<dbReference type="Proteomes" id="UP001642464">
    <property type="component" value="Unassembled WGS sequence"/>
</dbReference>
<accession>A0ABP0KLD3</accession>
<evidence type="ECO:0000313" key="1">
    <source>
        <dbReference type="EMBL" id="CAK9027304.1"/>
    </source>
</evidence>
<sequence>MVDTGPPGPLVQSFTWARECLKYLCDKDKANFLLQLESAPMSTWFSGYGCAEQAMAMINAARLEKRSGEAFQPSHQYEINFKARQTSSFRLPEHTCQFIDIGRLLNVDDMKELKQLESASDELGEEVWKFLKGKKLQTTELCSRHKQRYDVFILEKYFSVVDDPEAVYLELSTMLQDKISPVKMEHIAWVTEERDLLEEISESANKNAAAPTGKVTAEHLKDWLQFLSATELQNYEAYLEKLGLGSTPREERPLRAVAVGQNPDKLFMAGSEKSLPAFARDSTKRLMLTNLDRWLT</sequence>
<feature type="non-terminal residue" evidence="1">
    <location>
        <position position="296"/>
    </location>
</feature>
<evidence type="ECO:0000313" key="2">
    <source>
        <dbReference type="Proteomes" id="UP001642464"/>
    </source>
</evidence>
<dbReference type="EMBL" id="CAXAMM010011890">
    <property type="protein sequence ID" value="CAK9027304.1"/>
    <property type="molecule type" value="Genomic_DNA"/>
</dbReference>
<gene>
    <name evidence="1" type="ORF">SCF082_LOCUS17860</name>
</gene>
<protein>
    <submittedName>
        <fullName evidence="1">Uncharacterized protein</fullName>
    </submittedName>
</protein>
<organism evidence="1 2">
    <name type="scientific">Durusdinium trenchii</name>
    <dbReference type="NCBI Taxonomy" id="1381693"/>
    <lineage>
        <taxon>Eukaryota</taxon>
        <taxon>Sar</taxon>
        <taxon>Alveolata</taxon>
        <taxon>Dinophyceae</taxon>
        <taxon>Suessiales</taxon>
        <taxon>Symbiodiniaceae</taxon>
        <taxon>Durusdinium</taxon>
    </lineage>
</organism>
<keyword evidence="2" id="KW-1185">Reference proteome</keyword>
<proteinExistence type="predicted"/>